<accession>A0A7W9C9H0</accession>
<reference evidence="3 4" key="1">
    <citation type="submission" date="2020-08" db="EMBL/GenBank/DDBJ databases">
        <title>Genomic Encyclopedia of Type Strains, Phase IV (KMG-IV): sequencing the most valuable type-strain genomes for metagenomic binning, comparative biology and taxonomic classification.</title>
        <authorList>
            <person name="Goeker M."/>
        </authorList>
    </citation>
    <scope>NUCLEOTIDE SEQUENCE [LARGE SCALE GENOMIC DNA]</scope>
    <source>
        <strain evidence="3 4">DSM 4731</strain>
    </source>
</reference>
<evidence type="ECO:0000313" key="4">
    <source>
        <dbReference type="Proteomes" id="UP000527324"/>
    </source>
</evidence>
<feature type="compositionally biased region" description="Basic and acidic residues" evidence="1">
    <location>
        <begin position="125"/>
        <end position="137"/>
    </location>
</feature>
<dbReference type="RefSeq" id="WP_183217919.1">
    <property type="nucleotide sequence ID" value="NZ_JACHOQ010000010.1"/>
</dbReference>
<protein>
    <submittedName>
        <fullName evidence="3">Uncharacterized protein</fullName>
    </submittedName>
</protein>
<keyword evidence="2" id="KW-1133">Transmembrane helix</keyword>
<evidence type="ECO:0000313" key="3">
    <source>
        <dbReference type="EMBL" id="MBB5741167.1"/>
    </source>
</evidence>
<keyword evidence="4" id="KW-1185">Reference proteome</keyword>
<keyword evidence="2" id="KW-0812">Transmembrane</keyword>
<comment type="caution">
    <text evidence="3">The sequence shown here is derived from an EMBL/GenBank/DDBJ whole genome shotgun (WGS) entry which is preliminary data.</text>
</comment>
<dbReference type="EMBL" id="JACHOQ010000010">
    <property type="protein sequence ID" value="MBB5741167.1"/>
    <property type="molecule type" value="Genomic_DNA"/>
</dbReference>
<evidence type="ECO:0000256" key="1">
    <source>
        <dbReference type="SAM" id="MobiDB-lite"/>
    </source>
</evidence>
<name>A0A7W9C9H0_9CAUL</name>
<dbReference type="Proteomes" id="UP000527324">
    <property type="component" value="Unassembled WGS sequence"/>
</dbReference>
<evidence type="ECO:0000256" key="2">
    <source>
        <dbReference type="SAM" id="Phobius"/>
    </source>
</evidence>
<feature type="region of interest" description="Disordered" evidence="1">
    <location>
        <begin position="125"/>
        <end position="162"/>
    </location>
</feature>
<organism evidence="3 4">
    <name type="scientific">Brevundimonas aurantiaca</name>
    <dbReference type="NCBI Taxonomy" id="74316"/>
    <lineage>
        <taxon>Bacteria</taxon>
        <taxon>Pseudomonadati</taxon>
        <taxon>Pseudomonadota</taxon>
        <taxon>Alphaproteobacteria</taxon>
        <taxon>Caulobacterales</taxon>
        <taxon>Caulobacteraceae</taxon>
        <taxon>Brevundimonas</taxon>
    </lineage>
</organism>
<gene>
    <name evidence="3" type="ORF">GGQ93_002905</name>
</gene>
<proteinExistence type="predicted"/>
<keyword evidence="2" id="KW-0472">Membrane</keyword>
<feature type="region of interest" description="Disordered" evidence="1">
    <location>
        <begin position="179"/>
        <end position="220"/>
    </location>
</feature>
<feature type="transmembrane region" description="Helical" evidence="2">
    <location>
        <begin position="27"/>
        <end position="51"/>
    </location>
</feature>
<feature type="region of interest" description="Disordered" evidence="1">
    <location>
        <begin position="261"/>
        <end position="284"/>
    </location>
</feature>
<feature type="compositionally biased region" description="Pro residues" evidence="1">
    <location>
        <begin position="202"/>
        <end position="219"/>
    </location>
</feature>
<sequence length="284" mass="30066">MSASVSNYPQDFQTPDPAALEPVDSTLLLGVHPLLLLLLAALILGLTVLAWRAGKGASTTQADAAESIWRAIDRACHAAMTANSDALVGAAKALRATYDDCLGAVVVLAEGPSKPLKAVDHALKGRIKETVKPKEETPPQDPTAKPDQEAHRPPPPHPAVPANVTVVSNSHVVIKGDRVEHGPADESGPAQAPGVAVLDKPPYAPLPPKPAPPPAPAPAKPVEKEIEREMTKAEQLAALREAVAQFNDHWCRRKERIEELRAAHRQLSTPRPGGQTPGHGRSAH</sequence>
<dbReference type="AlphaFoldDB" id="A0A7W9C9H0"/>